<accession>A0ABU6NUL4</accession>
<dbReference type="Proteomes" id="UP001342826">
    <property type="component" value="Unassembled WGS sequence"/>
</dbReference>
<protein>
    <submittedName>
        <fullName evidence="1">Uncharacterized protein</fullName>
    </submittedName>
</protein>
<comment type="caution">
    <text evidence="1">The sequence shown here is derived from an EMBL/GenBank/DDBJ whole genome shotgun (WGS) entry which is preliminary data.</text>
</comment>
<evidence type="ECO:0000313" key="1">
    <source>
        <dbReference type="EMBL" id="MED4400827.1"/>
    </source>
</evidence>
<dbReference type="RefSeq" id="WP_066226114.1">
    <property type="nucleotide sequence ID" value="NZ_JARTFQ010000007.1"/>
</dbReference>
<gene>
    <name evidence="1" type="ORF">P9271_05710</name>
</gene>
<dbReference type="GeneID" id="301139932"/>
<name>A0ABU6NUL4_9BACI</name>
<organism evidence="1 2">
    <name type="scientific">Metabacillus fastidiosus</name>
    <dbReference type="NCBI Taxonomy" id="1458"/>
    <lineage>
        <taxon>Bacteria</taxon>
        <taxon>Bacillati</taxon>
        <taxon>Bacillota</taxon>
        <taxon>Bacilli</taxon>
        <taxon>Bacillales</taxon>
        <taxon>Bacillaceae</taxon>
        <taxon>Metabacillus</taxon>
    </lineage>
</organism>
<evidence type="ECO:0000313" key="2">
    <source>
        <dbReference type="Proteomes" id="UP001342826"/>
    </source>
</evidence>
<keyword evidence="2" id="KW-1185">Reference proteome</keyword>
<reference evidence="1 2" key="1">
    <citation type="submission" date="2023-03" db="EMBL/GenBank/DDBJ databases">
        <title>Bacillus Genome Sequencing.</title>
        <authorList>
            <person name="Dunlap C."/>
        </authorList>
    </citation>
    <scope>NUCLEOTIDE SEQUENCE [LARGE SCALE GENOMIC DNA]</scope>
    <source>
        <strain evidence="1 2">NRS-1717</strain>
    </source>
</reference>
<dbReference type="EMBL" id="JARTFS010000005">
    <property type="protein sequence ID" value="MED4400827.1"/>
    <property type="molecule type" value="Genomic_DNA"/>
</dbReference>
<sequence>MEYIDFDSLMEPPEIFSYDMGSTSSYINRSGNSDVDVNIDIQLDTMPIALALLCLSFANKQLTRKQFEAAVEELVEVTDRYKKGQKKRKGESKVKLFNEDKTNKVQGRY</sequence>
<proteinExistence type="predicted"/>